<keyword evidence="2" id="KW-1185">Reference proteome</keyword>
<accession>A0A9D4CFZ7</accession>
<name>A0A9D4CFZ7_DREPO</name>
<reference evidence="1" key="1">
    <citation type="journal article" date="2019" name="bioRxiv">
        <title>The Genome of the Zebra Mussel, Dreissena polymorpha: A Resource for Invasive Species Research.</title>
        <authorList>
            <person name="McCartney M.A."/>
            <person name="Auch B."/>
            <person name="Kono T."/>
            <person name="Mallez S."/>
            <person name="Zhang Y."/>
            <person name="Obille A."/>
            <person name="Becker A."/>
            <person name="Abrahante J.E."/>
            <person name="Garbe J."/>
            <person name="Badalamenti J.P."/>
            <person name="Herman A."/>
            <person name="Mangelson H."/>
            <person name="Liachko I."/>
            <person name="Sullivan S."/>
            <person name="Sone E.D."/>
            <person name="Koren S."/>
            <person name="Silverstein K.A.T."/>
            <person name="Beckman K.B."/>
            <person name="Gohl D.M."/>
        </authorList>
    </citation>
    <scope>NUCLEOTIDE SEQUENCE</scope>
    <source>
        <strain evidence="1">Duluth1</strain>
        <tissue evidence="1">Whole animal</tissue>
    </source>
</reference>
<dbReference type="Proteomes" id="UP000828390">
    <property type="component" value="Unassembled WGS sequence"/>
</dbReference>
<organism evidence="1 2">
    <name type="scientific">Dreissena polymorpha</name>
    <name type="common">Zebra mussel</name>
    <name type="synonym">Mytilus polymorpha</name>
    <dbReference type="NCBI Taxonomy" id="45954"/>
    <lineage>
        <taxon>Eukaryota</taxon>
        <taxon>Metazoa</taxon>
        <taxon>Spiralia</taxon>
        <taxon>Lophotrochozoa</taxon>
        <taxon>Mollusca</taxon>
        <taxon>Bivalvia</taxon>
        <taxon>Autobranchia</taxon>
        <taxon>Heteroconchia</taxon>
        <taxon>Euheterodonta</taxon>
        <taxon>Imparidentia</taxon>
        <taxon>Neoheterodontei</taxon>
        <taxon>Myida</taxon>
        <taxon>Dreissenoidea</taxon>
        <taxon>Dreissenidae</taxon>
        <taxon>Dreissena</taxon>
    </lineage>
</organism>
<evidence type="ECO:0000313" key="1">
    <source>
        <dbReference type="EMBL" id="KAH3723976.1"/>
    </source>
</evidence>
<sequence>MNKCWFDSFPGISKKLPDQTSIPVGLLKMKEAGLQNVIFEIDLGNSTYNFEKFTVDDMCRLVEKWVKWVKTN</sequence>
<protein>
    <submittedName>
        <fullName evidence="1">Uncharacterized protein</fullName>
    </submittedName>
</protein>
<gene>
    <name evidence="1" type="ORF">DPMN_049774</name>
</gene>
<comment type="caution">
    <text evidence="1">The sequence shown here is derived from an EMBL/GenBank/DDBJ whole genome shotgun (WGS) entry which is preliminary data.</text>
</comment>
<proteinExistence type="predicted"/>
<dbReference type="EMBL" id="JAIWYP010000012">
    <property type="protein sequence ID" value="KAH3723976.1"/>
    <property type="molecule type" value="Genomic_DNA"/>
</dbReference>
<dbReference type="AlphaFoldDB" id="A0A9D4CFZ7"/>
<evidence type="ECO:0000313" key="2">
    <source>
        <dbReference type="Proteomes" id="UP000828390"/>
    </source>
</evidence>
<reference evidence="1" key="2">
    <citation type="submission" date="2020-11" db="EMBL/GenBank/DDBJ databases">
        <authorList>
            <person name="McCartney M.A."/>
            <person name="Auch B."/>
            <person name="Kono T."/>
            <person name="Mallez S."/>
            <person name="Becker A."/>
            <person name="Gohl D.M."/>
            <person name="Silverstein K.A.T."/>
            <person name="Koren S."/>
            <person name="Bechman K.B."/>
            <person name="Herman A."/>
            <person name="Abrahante J.E."/>
            <person name="Garbe J."/>
        </authorList>
    </citation>
    <scope>NUCLEOTIDE SEQUENCE</scope>
    <source>
        <strain evidence="1">Duluth1</strain>
        <tissue evidence="1">Whole animal</tissue>
    </source>
</reference>